<sequence length="426" mass="44986">MSKVVDHAAARDDRSFFGQPRSLANIFGVEMWERFSFYGMQGILLLYLYFSAADGGLGIPQTTAAGIVGAYGGGVYLATILGAWIADRLLGSERVLFCSAIAIMLGHIALAVVPGIGGLVAGLILVAIGSGGLKANATSVVGTLYAPDAARRVSDPLPRSRWPRYTVIAIATLGVIVVLGLTGMITASNLVTIVIGLTIVGTIAYFVVILTNCQITTVERKRVYAFIPLFIASAAFWSLYQQQFTVVTIYSDERLDRALFGWEMPVSCVQSINPVLIIVLSGIFAALLTRLGTRQPSTQIKFVVGTAVMGGAFLLFLPFAGGAANSTPLLAMIGILLVFTIAELLLSPVGLSVATKLAPEVFKTQMVALFFLSVALGSAVSGVLATWYATAPGRVYFSVLGSIAIVLGLLLVLISRPVLRLMGGVR</sequence>
<dbReference type="EMBL" id="SOFE01000021">
    <property type="protein sequence ID" value="TFB83965.1"/>
    <property type="molecule type" value="Genomic_DNA"/>
</dbReference>
<keyword evidence="10" id="KW-1185">Reference proteome</keyword>
<dbReference type="Proteomes" id="UP000199681">
    <property type="component" value="Unassembled WGS sequence"/>
</dbReference>
<evidence type="ECO:0000256" key="4">
    <source>
        <dbReference type="ARBA" id="ARBA00022692"/>
    </source>
</evidence>
<feature type="transmembrane region" description="Helical" evidence="7">
    <location>
        <begin position="64"/>
        <end position="86"/>
    </location>
</feature>
<evidence type="ECO:0000256" key="1">
    <source>
        <dbReference type="ARBA" id="ARBA00004651"/>
    </source>
</evidence>
<feature type="transmembrane region" description="Helical" evidence="7">
    <location>
        <begin position="191"/>
        <end position="211"/>
    </location>
</feature>
<gene>
    <name evidence="9" type="ORF">E3O11_10220</name>
    <name evidence="8" type="ORF">SAMN05216274_12124</name>
</gene>
<evidence type="ECO:0000256" key="5">
    <source>
        <dbReference type="ARBA" id="ARBA00022989"/>
    </source>
</evidence>
<organism evidence="9 11">
    <name type="scientific">Cryobacterium levicorallinum</name>
    <dbReference type="NCBI Taxonomy" id="995038"/>
    <lineage>
        <taxon>Bacteria</taxon>
        <taxon>Bacillati</taxon>
        <taxon>Actinomycetota</taxon>
        <taxon>Actinomycetes</taxon>
        <taxon>Micrococcales</taxon>
        <taxon>Microbacteriaceae</taxon>
        <taxon>Cryobacterium</taxon>
    </lineage>
</organism>
<dbReference type="PANTHER" id="PTHR23517">
    <property type="entry name" value="RESISTANCE PROTEIN MDTM, PUTATIVE-RELATED-RELATED"/>
    <property type="match status" value="1"/>
</dbReference>
<dbReference type="SUPFAM" id="SSF103473">
    <property type="entry name" value="MFS general substrate transporter"/>
    <property type="match status" value="1"/>
</dbReference>
<feature type="transmembrane region" description="Helical" evidence="7">
    <location>
        <begin position="395"/>
        <end position="414"/>
    </location>
</feature>
<feature type="transmembrane region" description="Helical" evidence="7">
    <location>
        <begin position="329"/>
        <end position="354"/>
    </location>
</feature>
<keyword evidence="6 7" id="KW-0472">Membrane</keyword>
<feature type="transmembrane region" description="Helical" evidence="7">
    <location>
        <begin position="165"/>
        <end position="185"/>
    </location>
</feature>
<evidence type="ECO:0000313" key="11">
    <source>
        <dbReference type="Proteomes" id="UP000297963"/>
    </source>
</evidence>
<evidence type="ECO:0000313" key="8">
    <source>
        <dbReference type="EMBL" id="SFH91061.1"/>
    </source>
</evidence>
<evidence type="ECO:0000313" key="9">
    <source>
        <dbReference type="EMBL" id="TFB83965.1"/>
    </source>
</evidence>
<dbReference type="STRING" id="995038.SAMN05216274_12124"/>
<dbReference type="NCBIfam" id="TIGR00924">
    <property type="entry name" value="yjdL_sub1_fam"/>
    <property type="match status" value="2"/>
</dbReference>
<reference evidence="8 10" key="1">
    <citation type="submission" date="2016-10" db="EMBL/GenBank/DDBJ databases">
        <authorList>
            <person name="Varghese N."/>
            <person name="Submissions S."/>
        </authorList>
    </citation>
    <scope>NUCLEOTIDE SEQUENCE [LARGE SCALE GENOMIC DNA]</scope>
    <source>
        <strain evidence="8 10">GMCC 1.11211</strain>
    </source>
</reference>
<proteinExistence type="predicted"/>
<evidence type="ECO:0000313" key="10">
    <source>
        <dbReference type="Proteomes" id="UP000199681"/>
    </source>
</evidence>
<evidence type="ECO:0000256" key="3">
    <source>
        <dbReference type="ARBA" id="ARBA00022475"/>
    </source>
</evidence>
<feature type="transmembrane region" description="Helical" evidence="7">
    <location>
        <begin position="223"/>
        <end position="240"/>
    </location>
</feature>
<dbReference type="Proteomes" id="UP000297963">
    <property type="component" value="Unassembled WGS sequence"/>
</dbReference>
<dbReference type="InterPro" id="IPR005279">
    <property type="entry name" value="Dipep/tripep_permease"/>
</dbReference>
<evidence type="ECO:0000256" key="6">
    <source>
        <dbReference type="ARBA" id="ARBA00023136"/>
    </source>
</evidence>
<dbReference type="PANTHER" id="PTHR23517:SF15">
    <property type="entry name" value="PROTON-DEPENDENT OLIGOPEPTIDE FAMILY TRANSPORT PROTEIN"/>
    <property type="match status" value="1"/>
</dbReference>
<dbReference type="GO" id="GO:1904680">
    <property type="term" value="F:peptide transmembrane transporter activity"/>
    <property type="evidence" value="ECO:0007669"/>
    <property type="project" value="InterPro"/>
</dbReference>
<dbReference type="InterPro" id="IPR050171">
    <property type="entry name" value="MFS_Transporters"/>
</dbReference>
<dbReference type="Gene3D" id="1.20.1250.20">
    <property type="entry name" value="MFS general substrate transporter like domains"/>
    <property type="match status" value="2"/>
</dbReference>
<comment type="caution">
    <text evidence="9">The sequence shown here is derived from an EMBL/GenBank/DDBJ whole genome shotgun (WGS) entry which is preliminary data.</text>
</comment>
<feature type="transmembrane region" description="Helical" evidence="7">
    <location>
        <begin position="260"/>
        <end position="288"/>
    </location>
</feature>
<feature type="transmembrane region" description="Helical" evidence="7">
    <location>
        <begin position="366"/>
        <end position="389"/>
    </location>
</feature>
<dbReference type="CDD" id="cd17346">
    <property type="entry name" value="MFS_DtpA_like"/>
    <property type="match status" value="1"/>
</dbReference>
<dbReference type="Pfam" id="PF00854">
    <property type="entry name" value="PTR2"/>
    <property type="match status" value="2"/>
</dbReference>
<dbReference type="InterPro" id="IPR000109">
    <property type="entry name" value="POT_fam"/>
</dbReference>
<dbReference type="GO" id="GO:0015833">
    <property type="term" value="P:peptide transport"/>
    <property type="evidence" value="ECO:0007669"/>
    <property type="project" value="InterPro"/>
</dbReference>
<name>A0A1I3DX82_9MICO</name>
<protein>
    <submittedName>
        <fullName evidence="9">MFS transporter</fullName>
    </submittedName>
    <submittedName>
        <fullName evidence="8">Proton-dependent oligopeptide transporter, POT family</fullName>
    </submittedName>
</protein>
<dbReference type="EMBL" id="FOPW01000021">
    <property type="protein sequence ID" value="SFH91061.1"/>
    <property type="molecule type" value="Genomic_DNA"/>
</dbReference>
<keyword evidence="3" id="KW-1003">Cell membrane</keyword>
<reference evidence="9 11" key="2">
    <citation type="submission" date="2019-03" db="EMBL/GenBank/DDBJ databases">
        <title>Genomics of glacier-inhabiting Cryobacterium strains.</title>
        <authorList>
            <person name="Liu Q."/>
            <person name="Xin Y.-H."/>
        </authorList>
    </citation>
    <scope>NUCLEOTIDE SEQUENCE [LARGE SCALE GENOMIC DNA]</scope>
    <source>
        <strain evidence="9 11">Hh34</strain>
    </source>
</reference>
<dbReference type="AlphaFoldDB" id="A0A1I3DX82"/>
<comment type="subcellular location">
    <subcellularLocation>
        <location evidence="1">Cell membrane</location>
        <topology evidence="1">Multi-pass membrane protein</topology>
    </subcellularLocation>
</comment>
<dbReference type="GO" id="GO:0005886">
    <property type="term" value="C:plasma membrane"/>
    <property type="evidence" value="ECO:0007669"/>
    <property type="project" value="UniProtKB-SubCell"/>
</dbReference>
<keyword evidence="4 7" id="KW-0812">Transmembrane</keyword>
<keyword evidence="5 7" id="KW-1133">Transmembrane helix</keyword>
<dbReference type="RefSeq" id="WP_092452437.1">
    <property type="nucleotide sequence ID" value="NZ_BKAC01000028.1"/>
</dbReference>
<feature type="transmembrane region" description="Helical" evidence="7">
    <location>
        <begin position="300"/>
        <end position="323"/>
    </location>
</feature>
<dbReference type="InterPro" id="IPR036259">
    <property type="entry name" value="MFS_trans_sf"/>
</dbReference>
<feature type="transmembrane region" description="Helical" evidence="7">
    <location>
        <begin position="35"/>
        <end position="52"/>
    </location>
</feature>
<evidence type="ECO:0000256" key="2">
    <source>
        <dbReference type="ARBA" id="ARBA00022448"/>
    </source>
</evidence>
<keyword evidence="2" id="KW-0813">Transport</keyword>
<evidence type="ECO:0000256" key="7">
    <source>
        <dbReference type="SAM" id="Phobius"/>
    </source>
</evidence>
<accession>A0A1I3DX82</accession>